<dbReference type="CDD" id="cd02440">
    <property type="entry name" value="AdoMet_MTases"/>
    <property type="match status" value="1"/>
</dbReference>
<dbReference type="GO" id="GO:0008168">
    <property type="term" value="F:methyltransferase activity"/>
    <property type="evidence" value="ECO:0007669"/>
    <property type="project" value="UniProtKB-KW"/>
</dbReference>
<keyword evidence="3" id="KW-1185">Reference proteome</keyword>
<protein>
    <submittedName>
        <fullName evidence="2">Methyltransferase</fullName>
    </submittedName>
</protein>
<accession>A0A1D8K4U0</accession>
<dbReference type="RefSeq" id="WP_070071564.1">
    <property type="nucleotide sequence ID" value="NZ_CP017448.1"/>
</dbReference>
<dbReference type="PANTHER" id="PTHR12843">
    <property type="entry name" value="PROTEIN-LYSINE N-METHYLTRANSFERASE METTL10"/>
    <property type="match status" value="1"/>
</dbReference>
<dbReference type="SUPFAM" id="SSF53335">
    <property type="entry name" value="S-adenosyl-L-methionine-dependent methyltransferases"/>
    <property type="match status" value="1"/>
</dbReference>
<keyword evidence="2" id="KW-0808">Transferase</keyword>
<gene>
    <name evidence="2" type="ORF">BJI67_01745</name>
</gene>
<evidence type="ECO:0000313" key="3">
    <source>
        <dbReference type="Proteomes" id="UP000095342"/>
    </source>
</evidence>
<dbReference type="GO" id="GO:0032259">
    <property type="term" value="P:methylation"/>
    <property type="evidence" value="ECO:0007669"/>
    <property type="project" value="UniProtKB-KW"/>
</dbReference>
<proteinExistence type="predicted"/>
<evidence type="ECO:0000313" key="2">
    <source>
        <dbReference type="EMBL" id="AOV15966.1"/>
    </source>
</evidence>
<dbReference type="PANTHER" id="PTHR12843:SF5">
    <property type="entry name" value="EEF1A LYSINE METHYLTRANSFERASE 2"/>
    <property type="match status" value="1"/>
</dbReference>
<dbReference type="KEGG" id="aaeo:BJI67_01745"/>
<dbReference type="InterPro" id="IPR029063">
    <property type="entry name" value="SAM-dependent_MTases_sf"/>
</dbReference>
<dbReference type="Proteomes" id="UP000095342">
    <property type="component" value="Chromosome"/>
</dbReference>
<dbReference type="Gene3D" id="3.40.50.150">
    <property type="entry name" value="Vaccinia Virus protein VP39"/>
    <property type="match status" value="1"/>
</dbReference>
<sequence length="206" mass="23227">MDRKSHWEQVYRNKSPLEVSWYQAEPTQSLALIEATGCTPDASIIDVGGGASVLVDRLLVSGYSQVAVLDIAGTALEHARSRLGVHATEVEWYESDATEFTAPHAFDIWHDRAVFHFLTSAEDRLRYRDVLIRTLRPGGHFIVAAFAIGGPDHCSGLEIVQYDAKRILEQFGSVFDLIESREESHRTPGGMIQRFGYFRLLRRVEH</sequence>
<dbReference type="EMBL" id="CP017448">
    <property type="protein sequence ID" value="AOV15966.1"/>
    <property type="molecule type" value="Genomic_DNA"/>
</dbReference>
<keyword evidence="2" id="KW-0489">Methyltransferase</keyword>
<reference evidence="2 3" key="1">
    <citation type="submission" date="2016-09" db="EMBL/GenBank/DDBJ databases">
        <title>Acidihalobacter prosperus V6 (DSM14174).</title>
        <authorList>
            <person name="Khaleque H.N."/>
            <person name="Ramsay J.P."/>
            <person name="Murphy R.J.T."/>
            <person name="Kaksonen A.H."/>
            <person name="Boxall N.J."/>
            <person name="Watkin E.L.J."/>
        </authorList>
    </citation>
    <scope>NUCLEOTIDE SEQUENCE [LARGE SCALE GENOMIC DNA]</scope>
    <source>
        <strain evidence="2 3">V6</strain>
    </source>
</reference>
<name>A0A1D8K4U0_9GAMM</name>
<feature type="domain" description="Methyltransferase" evidence="1">
    <location>
        <begin position="44"/>
        <end position="139"/>
    </location>
</feature>
<dbReference type="AlphaFoldDB" id="A0A1D8K4U0"/>
<dbReference type="InterPro" id="IPR041698">
    <property type="entry name" value="Methyltransf_25"/>
</dbReference>
<organism evidence="2 3">
    <name type="scientific">Acidihalobacter aeolianus</name>
    <dbReference type="NCBI Taxonomy" id="2792603"/>
    <lineage>
        <taxon>Bacteria</taxon>
        <taxon>Pseudomonadati</taxon>
        <taxon>Pseudomonadota</taxon>
        <taxon>Gammaproteobacteria</taxon>
        <taxon>Chromatiales</taxon>
        <taxon>Ectothiorhodospiraceae</taxon>
        <taxon>Acidihalobacter</taxon>
    </lineage>
</organism>
<dbReference type="Pfam" id="PF13649">
    <property type="entry name" value="Methyltransf_25"/>
    <property type="match status" value="1"/>
</dbReference>
<evidence type="ECO:0000259" key="1">
    <source>
        <dbReference type="Pfam" id="PF13649"/>
    </source>
</evidence>